<evidence type="ECO:0000259" key="5">
    <source>
        <dbReference type="Pfam" id="PF00884"/>
    </source>
</evidence>
<evidence type="ECO:0000256" key="1">
    <source>
        <dbReference type="ARBA" id="ARBA00008779"/>
    </source>
</evidence>
<organism evidence="6 7">
    <name type="scientific">Oligosphaera ethanolica</name>
    <dbReference type="NCBI Taxonomy" id="760260"/>
    <lineage>
        <taxon>Bacteria</taxon>
        <taxon>Pseudomonadati</taxon>
        <taxon>Lentisphaerota</taxon>
        <taxon>Oligosphaeria</taxon>
        <taxon>Oligosphaerales</taxon>
        <taxon>Oligosphaeraceae</taxon>
        <taxon>Oligosphaera</taxon>
    </lineage>
</organism>
<dbReference type="InterPro" id="IPR017850">
    <property type="entry name" value="Alkaline_phosphatase_core_sf"/>
</dbReference>
<dbReference type="Pfam" id="PF00884">
    <property type="entry name" value="Sulfatase"/>
    <property type="match status" value="1"/>
</dbReference>
<dbReference type="CDD" id="cd16146">
    <property type="entry name" value="ARS_like"/>
    <property type="match status" value="1"/>
</dbReference>
<evidence type="ECO:0000313" key="6">
    <source>
        <dbReference type="EMBL" id="MDQ0290140.1"/>
    </source>
</evidence>
<proteinExistence type="inferred from homology"/>
<gene>
    <name evidence="6" type="ORF">J3R75_002247</name>
</gene>
<dbReference type="GO" id="GO:0004065">
    <property type="term" value="F:arylsulfatase activity"/>
    <property type="evidence" value="ECO:0007669"/>
    <property type="project" value="TreeGrafter"/>
</dbReference>
<keyword evidence="4" id="KW-0106">Calcium</keyword>
<keyword evidence="3" id="KW-0378">Hydrolase</keyword>
<dbReference type="Gene3D" id="3.40.720.10">
    <property type="entry name" value="Alkaline Phosphatase, subunit A"/>
    <property type="match status" value="1"/>
</dbReference>
<keyword evidence="7" id="KW-1185">Reference proteome</keyword>
<dbReference type="EMBL" id="JAUSVL010000001">
    <property type="protein sequence ID" value="MDQ0290140.1"/>
    <property type="molecule type" value="Genomic_DNA"/>
</dbReference>
<name>A0AAE4AP45_9BACT</name>
<dbReference type="Gene3D" id="3.30.1120.10">
    <property type="match status" value="1"/>
</dbReference>
<dbReference type="FunFam" id="3.40.720.10:FF:000070">
    <property type="entry name" value="Arylsulfatase A"/>
    <property type="match status" value="1"/>
</dbReference>
<reference evidence="6" key="1">
    <citation type="submission" date="2023-07" db="EMBL/GenBank/DDBJ databases">
        <title>Genomic Encyclopedia of Type Strains, Phase IV (KMG-IV): sequencing the most valuable type-strain genomes for metagenomic binning, comparative biology and taxonomic classification.</title>
        <authorList>
            <person name="Goeker M."/>
        </authorList>
    </citation>
    <scope>NUCLEOTIDE SEQUENCE</scope>
    <source>
        <strain evidence="6">DSM 24202</strain>
    </source>
</reference>
<accession>A0AAE4AP45</accession>
<dbReference type="RefSeq" id="WP_307261559.1">
    <property type="nucleotide sequence ID" value="NZ_JAUSVL010000001.1"/>
</dbReference>
<keyword evidence="2" id="KW-0479">Metal-binding</keyword>
<dbReference type="InterPro" id="IPR050738">
    <property type="entry name" value="Sulfatase"/>
</dbReference>
<dbReference type="PROSITE" id="PS00523">
    <property type="entry name" value="SULFATASE_1"/>
    <property type="match status" value="1"/>
</dbReference>
<sequence length="578" mass="64412">MSRPNIILVLTDDQGYGDLGCTGNPWLQTPAIDAFAAEAARMTDYHVGPTCAPTRAGLLTGHYANSTGVWHTIGGRSLLRANEVTLANALADHGYATAIFGKWHLGDSYPYRPQDRGFQHSVIHGGGGISQTPDYWGNDYFDDHYFVNGSPQPFQGYCTDVFFAEAMAFMEQCQNQPFFCYLATNAPHSPYNVDDRYADLYRGKVQEDRARFYGMITNIDENFGRLRRFLAERGLEDNTILIFMTDNGSSAAMSFKDGELVEGFNAGLRGMKGSEYDGGHRTPFFLRWPAGGIAGSHEISDLTANVDVMPTLLDLCSIPYNPQAFHGLSIKALLNGDSTALPERIVVTDSQRVVSPIKWRKSAAMLGPWRLVNGCELYNTAADRAQQHDIAQDHPELVQKLRAGYESWWCLVSQQMDEPIPLHVHCNETCLTAHDWRGDESNCVWNQGMIRNGELKYGEWEVMVENKARYLIAFSRWPQETPYALGDGIAGNDSGFSRERTPRNFWTYYEGGRPLAICTAELVINGQVVANTTIGKNDRCATFTTELPAGFIMLGGRFRCNNGTVLGAYYAHIRQADE</sequence>
<comment type="similarity">
    <text evidence="1">Belongs to the sulfatase family.</text>
</comment>
<feature type="domain" description="Sulfatase N-terminal" evidence="5">
    <location>
        <begin position="4"/>
        <end position="316"/>
    </location>
</feature>
<evidence type="ECO:0000256" key="2">
    <source>
        <dbReference type="ARBA" id="ARBA00022723"/>
    </source>
</evidence>
<comment type="caution">
    <text evidence="6">The sequence shown here is derived from an EMBL/GenBank/DDBJ whole genome shotgun (WGS) entry which is preliminary data.</text>
</comment>
<dbReference type="SUPFAM" id="SSF53649">
    <property type="entry name" value="Alkaline phosphatase-like"/>
    <property type="match status" value="1"/>
</dbReference>
<dbReference type="Proteomes" id="UP001238163">
    <property type="component" value="Unassembled WGS sequence"/>
</dbReference>
<protein>
    <submittedName>
        <fullName evidence="6">Arylsulfatase A-like enzyme</fullName>
    </submittedName>
</protein>
<evidence type="ECO:0000256" key="4">
    <source>
        <dbReference type="ARBA" id="ARBA00022837"/>
    </source>
</evidence>
<dbReference type="PANTHER" id="PTHR42693:SF53">
    <property type="entry name" value="ENDO-4-O-SULFATASE"/>
    <property type="match status" value="1"/>
</dbReference>
<dbReference type="InterPro" id="IPR024607">
    <property type="entry name" value="Sulfatase_CS"/>
</dbReference>
<dbReference type="AlphaFoldDB" id="A0AAE4AP45"/>
<evidence type="ECO:0000313" key="7">
    <source>
        <dbReference type="Proteomes" id="UP001238163"/>
    </source>
</evidence>
<dbReference type="PANTHER" id="PTHR42693">
    <property type="entry name" value="ARYLSULFATASE FAMILY MEMBER"/>
    <property type="match status" value="1"/>
</dbReference>
<dbReference type="InterPro" id="IPR000917">
    <property type="entry name" value="Sulfatase_N"/>
</dbReference>
<dbReference type="GO" id="GO:0046872">
    <property type="term" value="F:metal ion binding"/>
    <property type="evidence" value="ECO:0007669"/>
    <property type="project" value="UniProtKB-KW"/>
</dbReference>
<evidence type="ECO:0000256" key="3">
    <source>
        <dbReference type="ARBA" id="ARBA00022801"/>
    </source>
</evidence>